<reference evidence="1" key="2">
    <citation type="journal article" date="2015" name="Fish Shellfish Immunol.">
        <title>Early steps in the European eel (Anguilla anguilla)-Vibrio vulnificus interaction in the gills: Role of the RtxA13 toxin.</title>
        <authorList>
            <person name="Callol A."/>
            <person name="Pajuelo D."/>
            <person name="Ebbesson L."/>
            <person name="Teles M."/>
            <person name="MacKenzie S."/>
            <person name="Amaro C."/>
        </authorList>
    </citation>
    <scope>NUCLEOTIDE SEQUENCE</scope>
</reference>
<organism evidence="1">
    <name type="scientific">Anguilla anguilla</name>
    <name type="common">European freshwater eel</name>
    <name type="synonym">Muraena anguilla</name>
    <dbReference type="NCBI Taxonomy" id="7936"/>
    <lineage>
        <taxon>Eukaryota</taxon>
        <taxon>Metazoa</taxon>
        <taxon>Chordata</taxon>
        <taxon>Craniata</taxon>
        <taxon>Vertebrata</taxon>
        <taxon>Euteleostomi</taxon>
        <taxon>Actinopterygii</taxon>
        <taxon>Neopterygii</taxon>
        <taxon>Teleostei</taxon>
        <taxon>Anguilliformes</taxon>
        <taxon>Anguillidae</taxon>
        <taxon>Anguilla</taxon>
    </lineage>
</organism>
<protein>
    <submittedName>
        <fullName evidence="1">Uncharacterized protein</fullName>
    </submittedName>
</protein>
<proteinExistence type="predicted"/>
<reference evidence="1" key="1">
    <citation type="submission" date="2014-11" db="EMBL/GenBank/DDBJ databases">
        <authorList>
            <person name="Amaro Gonzalez C."/>
        </authorList>
    </citation>
    <scope>NUCLEOTIDE SEQUENCE</scope>
</reference>
<accession>A0A0E9S983</accession>
<evidence type="ECO:0000313" key="1">
    <source>
        <dbReference type="EMBL" id="JAH37767.1"/>
    </source>
</evidence>
<name>A0A0E9S983_ANGAN</name>
<dbReference type="EMBL" id="GBXM01070810">
    <property type="protein sequence ID" value="JAH37767.1"/>
    <property type="molecule type" value="Transcribed_RNA"/>
</dbReference>
<sequence length="35" mass="3657">MSSRAGLMCVGDLLGCVDNSLQSLLVSLRTVAIPH</sequence>
<dbReference type="AlphaFoldDB" id="A0A0E9S983"/>